<dbReference type="RefSeq" id="WP_353945779.1">
    <property type="nucleotide sequence ID" value="NZ_CP159534.1"/>
</dbReference>
<proteinExistence type="predicted"/>
<feature type="compositionally biased region" description="Basic and acidic residues" evidence="1">
    <location>
        <begin position="131"/>
        <end position="144"/>
    </location>
</feature>
<dbReference type="AlphaFoldDB" id="A0AAU8J087"/>
<protein>
    <submittedName>
        <fullName evidence="2">Uncharacterized protein</fullName>
    </submittedName>
</protein>
<sequence>MAIFGKGNSDLLRQTLAQLGRIGEDLAALKQQVADQQHAIDQTRREANAAIANGLTDNRAAISTGLTGARSVIREGLDEINGRFGDALTRIGSELGVIHDGINHLEGELEPPAPRQSAPMADGVAESAPEPQHEPAPDTVEAHEPAPAPEQVAPAPNPGILRAAAGIAHATLEAHRDTWAFLIQVAGNEQHFHIPGKVDAHKGFVNVRVSGPSLVAAITSLNQVTHTADSPVTQAIADHIHGKITQAVQAIIDNPRTNGDGTPVRIVIDDRAQADQGGDDQGGGQASRD</sequence>
<feature type="region of interest" description="Disordered" evidence="1">
    <location>
        <begin position="105"/>
        <end position="157"/>
    </location>
</feature>
<dbReference type="KEGG" id="stac:ABII15_32115"/>
<evidence type="ECO:0000256" key="1">
    <source>
        <dbReference type="SAM" id="MobiDB-lite"/>
    </source>
</evidence>
<name>A0AAU8J087_9ACTN</name>
<evidence type="ECO:0000313" key="2">
    <source>
        <dbReference type="EMBL" id="XCJ74335.1"/>
    </source>
</evidence>
<organism evidence="2">
    <name type="scientific">Streptomyces tabacisoli</name>
    <dbReference type="NCBI Taxonomy" id="3156398"/>
    <lineage>
        <taxon>Bacteria</taxon>
        <taxon>Bacillati</taxon>
        <taxon>Actinomycetota</taxon>
        <taxon>Actinomycetes</taxon>
        <taxon>Kitasatosporales</taxon>
        <taxon>Streptomycetaceae</taxon>
        <taxon>Streptomyces</taxon>
    </lineage>
</organism>
<dbReference type="EMBL" id="CP159534">
    <property type="protein sequence ID" value="XCJ74335.1"/>
    <property type="molecule type" value="Genomic_DNA"/>
</dbReference>
<accession>A0AAU8J087</accession>
<gene>
    <name evidence="2" type="ORF">ABII15_32115</name>
</gene>
<reference evidence="2" key="1">
    <citation type="submission" date="2024-06" db="EMBL/GenBank/DDBJ databases">
        <title>Streptomyces sp. strain HUAS MG91 genome sequences.</title>
        <authorList>
            <person name="Mo P."/>
        </authorList>
    </citation>
    <scope>NUCLEOTIDE SEQUENCE</scope>
    <source>
        <strain evidence="2">HUAS MG91</strain>
    </source>
</reference>